<evidence type="ECO:0000256" key="5">
    <source>
        <dbReference type="ARBA" id="ARBA00022519"/>
    </source>
</evidence>
<keyword evidence="9" id="KW-0472">Membrane</keyword>
<evidence type="ECO:0000256" key="8">
    <source>
        <dbReference type="ARBA" id="ARBA00022989"/>
    </source>
</evidence>
<evidence type="ECO:0000256" key="2">
    <source>
        <dbReference type="ARBA" id="ARBA00006555"/>
    </source>
</evidence>
<keyword evidence="12" id="KW-1185">Reference proteome</keyword>
<dbReference type="PANTHER" id="PTHR33446">
    <property type="entry name" value="PROTEIN TONB-RELATED"/>
    <property type="match status" value="1"/>
</dbReference>
<comment type="similarity">
    <text evidence="2">Belongs to the TonB family.</text>
</comment>
<reference evidence="12" key="1">
    <citation type="submission" date="2015-09" db="EMBL/GenBank/DDBJ databases">
        <authorList>
            <person name="Daims H."/>
        </authorList>
    </citation>
    <scope>NUCLEOTIDE SEQUENCE [LARGE SCALE GENOMIC DNA]</scope>
</reference>
<dbReference type="AlphaFoldDB" id="A0A0S4KQX6"/>
<comment type="subcellular location">
    <subcellularLocation>
        <location evidence="1">Cell inner membrane</location>
        <topology evidence="1">Single-pass membrane protein</topology>
        <orientation evidence="1">Periplasmic side</orientation>
    </subcellularLocation>
</comment>
<keyword evidence="8" id="KW-1133">Transmembrane helix</keyword>
<dbReference type="Pfam" id="PF03544">
    <property type="entry name" value="TonB_C"/>
    <property type="match status" value="1"/>
</dbReference>
<protein>
    <submittedName>
        <fullName evidence="11">Putative TonB protein</fullName>
    </submittedName>
</protein>
<dbReference type="STRING" id="1715989.NITINOP_1872"/>
<dbReference type="Gene3D" id="3.30.1150.10">
    <property type="match status" value="1"/>
</dbReference>
<dbReference type="InterPro" id="IPR051045">
    <property type="entry name" value="TonB-dependent_transducer"/>
</dbReference>
<keyword evidence="7" id="KW-0653">Protein transport</keyword>
<keyword evidence="6" id="KW-0812">Transmembrane</keyword>
<evidence type="ECO:0000256" key="7">
    <source>
        <dbReference type="ARBA" id="ARBA00022927"/>
    </source>
</evidence>
<evidence type="ECO:0000259" key="10">
    <source>
        <dbReference type="PROSITE" id="PS52015"/>
    </source>
</evidence>
<dbReference type="SUPFAM" id="SSF74653">
    <property type="entry name" value="TolA/TonB C-terminal domain"/>
    <property type="match status" value="1"/>
</dbReference>
<evidence type="ECO:0000313" key="12">
    <source>
        <dbReference type="Proteomes" id="UP000066284"/>
    </source>
</evidence>
<keyword evidence="4" id="KW-1003">Cell membrane</keyword>
<dbReference type="KEGG" id="nio:NITINOP_1872"/>
<evidence type="ECO:0000256" key="3">
    <source>
        <dbReference type="ARBA" id="ARBA00022448"/>
    </source>
</evidence>
<dbReference type="GO" id="GO:0031992">
    <property type="term" value="F:energy transducer activity"/>
    <property type="evidence" value="ECO:0007669"/>
    <property type="project" value="TreeGrafter"/>
</dbReference>
<dbReference type="InterPro" id="IPR006260">
    <property type="entry name" value="TonB/TolA_C"/>
</dbReference>
<dbReference type="NCBIfam" id="TIGR01352">
    <property type="entry name" value="tonB_Cterm"/>
    <property type="match status" value="1"/>
</dbReference>
<dbReference type="GO" id="GO:0055085">
    <property type="term" value="P:transmembrane transport"/>
    <property type="evidence" value="ECO:0007669"/>
    <property type="project" value="InterPro"/>
</dbReference>
<dbReference type="GO" id="GO:0015031">
    <property type="term" value="P:protein transport"/>
    <property type="evidence" value="ECO:0007669"/>
    <property type="project" value="UniProtKB-KW"/>
</dbReference>
<evidence type="ECO:0000256" key="1">
    <source>
        <dbReference type="ARBA" id="ARBA00004383"/>
    </source>
</evidence>
<gene>
    <name evidence="11" type="ORF">NITINOP_1872</name>
</gene>
<keyword evidence="5" id="KW-0997">Cell inner membrane</keyword>
<dbReference type="OrthoDB" id="15637at2"/>
<evidence type="ECO:0000256" key="4">
    <source>
        <dbReference type="ARBA" id="ARBA00022475"/>
    </source>
</evidence>
<dbReference type="PROSITE" id="PS52015">
    <property type="entry name" value="TONB_CTD"/>
    <property type="match status" value="1"/>
</dbReference>
<dbReference type="EMBL" id="LN885086">
    <property type="protein sequence ID" value="CUQ66844.1"/>
    <property type="molecule type" value="Genomic_DNA"/>
</dbReference>
<dbReference type="RefSeq" id="WP_062484782.1">
    <property type="nucleotide sequence ID" value="NZ_LN885086.1"/>
</dbReference>
<organism evidence="11 12">
    <name type="scientific">Candidatus Nitrospira inopinata</name>
    <dbReference type="NCBI Taxonomy" id="1715989"/>
    <lineage>
        <taxon>Bacteria</taxon>
        <taxon>Pseudomonadati</taxon>
        <taxon>Nitrospirota</taxon>
        <taxon>Nitrospiria</taxon>
        <taxon>Nitrospirales</taxon>
        <taxon>Nitrospiraceae</taxon>
        <taxon>Nitrospira</taxon>
    </lineage>
</organism>
<evidence type="ECO:0000256" key="6">
    <source>
        <dbReference type="ARBA" id="ARBA00022692"/>
    </source>
</evidence>
<evidence type="ECO:0000313" key="11">
    <source>
        <dbReference type="EMBL" id="CUQ66844.1"/>
    </source>
</evidence>
<feature type="domain" description="TonB C-terminal" evidence="10">
    <location>
        <begin position="1"/>
        <end position="93"/>
    </location>
</feature>
<keyword evidence="3" id="KW-0813">Transport</keyword>
<dbReference type="Proteomes" id="UP000066284">
    <property type="component" value="Chromosome 1"/>
</dbReference>
<name>A0A0S4KQX6_9BACT</name>
<sequence>MELLRNRIVRLQAYPPLARQRGWEGIVVVKATIDKDGHLINAAVTKSSGYGVLDDDALGLMRRACPLPLTQALNKPKITVVVPIRYRLNEFDR</sequence>
<evidence type="ECO:0000256" key="9">
    <source>
        <dbReference type="ARBA" id="ARBA00023136"/>
    </source>
</evidence>
<dbReference type="PANTHER" id="PTHR33446:SF2">
    <property type="entry name" value="PROTEIN TONB"/>
    <property type="match status" value="1"/>
</dbReference>
<dbReference type="GO" id="GO:0098797">
    <property type="term" value="C:plasma membrane protein complex"/>
    <property type="evidence" value="ECO:0007669"/>
    <property type="project" value="TreeGrafter"/>
</dbReference>
<dbReference type="InterPro" id="IPR037682">
    <property type="entry name" value="TonB_C"/>
</dbReference>
<proteinExistence type="inferred from homology"/>
<accession>A0A0S4KQX6</accession>